<accession>A0A9P3FGR2</accession>
<comment type="caution">
    <text evidence="1">The sequence shown here is derived from an EMBL/GenBank/DDBJ whole genome shotgun (WGS) entry which is preliminary data.</text>
</comment>
<keyword evidence="2" id="KW-1185">Reference proteome</keyword>
<dbReference type="AlphaFoldDB" id="A0A9P3FGR2"/>
<dbReference type="OrthoDB" id="3640420at2759"/>
<dbReference type="RefSeq" id="XP_044661228.1">
    <property type="nucleotide sequence ID" value="XM_044805293.1"/>
</dbReference>
<organism evidence="1 2">
    <name type="scientific">Cercospora kikuchii</name>
    <dbReference type="NCBI Taxonomy" id="84275"/>
    <lineage>
        <taxon>Eukaryota</taxon>
        <taxon>Fungi</taxon>
        <taxon>Dikarya</taxon>
        <taxon>Ascomycota</taxon>
        <taxon>Pezizomycotina</taxon>
        <taxon>Dothideomycetes</taxon>
        <taxon>Dothideomycetidae</taxon>
        <taxon>Mycosphaerellales</taxon>
        <taxon>Mycosphaerellaceae</taxon>
        <taxon>Cercospora</taxon>
    </lineage>
</organism>
<dbReference type="Proteomes" id="UP000825890">
    <property type="component" value="Unassembled WGS sequence"/>
</dbReference>
<proteinExistence type="predicted"/>
<dbReference type="GeneID" id="68295429"/>
<name>A0A9P3FGR2_9PEZI</name>
<dbReference type="EMBL" id="BOLY01000006">
    <property type="protein sequence ID" value="GIZ46741.1"/>
    <property type="molecule type" value="Genomic_DNA"/>
</dbReference>
<gene>
    <name evidence="1" type="ORF">CKM354_000985400</name>
</gene>
<evidence type="ECO:0000313" key="2">
    <source>
        <dbReference type="Proteomes" id="UP000825890"/>
    </source>
</evidence>
<protein>
    <submittedName>
        <fullName evidence="1">Uncharacterized protein</fullName>
    </submittedName>
</protein>
<evidence type="ECO:0000313" key="1">
    <source>
        <dbReference type="EMBL" id="GIZ46741.1"/>
    </source>
</evidence>
<reference evidence="1 2" key="1">
    <citation type="submission" date="2021-01" db="EMBL/GenBank/DDBJ databases">
        <title>Cercospora kikuchii MAFF 305040 whole genome shotgun sequence.</title>
        <authorList>
            <person name="Kashiwa T."/>
            <person name="Suzuki T."/>
        </authorList>
    </citation>
    <scope>NUCLEOTIDE SEQUENCE [LARGE SCALE GENOMIC DNA]</scope>
    <source>
        <strain evidence="1 2">MAFF 305040</strain>
    </source>
</reference>
<sequence length="213" mass="24347">MPVVTTNLQQAAALLKRMSVAELETLQKLTAKELEEHYIPFPFLSLSAELRNEIYDLVAVSQIFSITDVERQENGLAVANKQISSEYLSVLNSKEMVRAKYLVDVTAMQWDEVDVRKLLSARSFFAHELLGLDDMWFRYFHSSGYASAERRVVDKTRLDDAHLEKCNDPAQCSFWGMLEIAGSSEGCFVFEIKVKGIDHYRADKQPRDNNDEV</sequence>